<dbReference type="PANTHER" id="PTHR37507">
    <property type="entry name" value="SPORULATION PROTEIN YDCC"/>
    <property type="match status" value="1"/>
</dbReference>
<evidence type="ECO:0000313" key="4">
    <source>
        <dbReference type="Proteomes" id="UP000278673"/>
    </source>
</evidence>
<dbReference type="AlphaFoldDB" id="A0A3M2LGS8"/>
<dbReference type="EMBL" id="RFFJ01000135">
    <property type="protein sequence ID" value="RMI36682.1"/>
    <property type="molecule type" value="Genomic_DNA"/>
</dbReference>
<protein>
    <recommendedName>
        <fullName evidence="5">DUF2092 domain-containing protein</fullName>
    </recommendedName>
</protein>
<dbReference type="InterPro" id="IPR029046">
    <property type="entry name" value="LolA/LolB/LppX"/>
</dbReference>
<dbReference type="PANTHER" id="PTHR37507:SF2">
    <property type="entry name" value="SPORULATION PROTEIN YDCC"/>
    <property type="match status" value="1"/>
</dbReference>
<evidence type="ECO:0000256" key="2">
    <source>
        <dbReference type="SAM" id="Phobius"/>
    </source>
</evidence>
<accession>A0A3M2LGS8</accession>
<reference evidence="3 4" key="1">
    <citation type="submission" date="2018-10" db="EMBL/GenBank/DDBJ databases">
        <title>Isolation, diversity and antifungal activity of actinobacteria from wheat.</title>
        <authorList>
            <person name="Han C."/>
        </authorList>
    </citation>
    <scope>NUCLEOTIDE SEQUENCE [LARGE SCALE GENOMIC DNA]</scope>
    <source>
        <strain evidence="3 4">NEAU-YY642</strain>
    </source>
</reference>
<comment type="caution">
    <text evidence="3">The sequence shown here is derived from an EMBL/GenBank/DDBJ whole genome shotgun (WGS) entry which is preliminary data.</text>
</comment>
<gene>
    <name evidence="3" type="ORF">EBN88_20855</name>
</gene>
<organism evidence="3 4">
    <name type="scientific">Streptomyces triticirhizae</name>
    <dbReference type="NCBI Taxonomy" id="2483353"/>
    <lineage>
        <taxon>Bacteria</taxon>
        <taxon>Bacillati</taxon>
        <taxon>Actinomycetota</taxon>
        <taxon>Actinomycetes</taxon>
        <taxon>Kitasatosporales</taxon>
        <taxon>Streptomycetaceae</taxon>
        <taxon>Streptomyces</taxon>
    </lineage>
</organism>
<evidence type="ECO:0000256" key="1">
    <source>
        <dbReference type="SAM" id="MobiDB-lite"/>
    </source>
</evidence>
<keyword evidence="4" id="KW-1185">Reference proteome</keyword>
<dbReference type="Proteomes" id="UP000278673">
    <property type="component" value="Unassembled WGS sequence"/>
</dbReference>
<sequence>MGLHRNIRRAGLPVAVTAGVAAIGVGVWPALASDGSPDLPEVTAEELVVLVAESETTQLSGTVRVESDLGVPDLGGVAEGVLDGLEGPAGRLAGLAAGESTLRVAVDGPDRQRLTLVDGSEEFAVIHNGDQLWAYDSAENVVFRADLAELAEARGDQEGQEHGDAEAWTGDLTPQEAAERLLTEAERDADIAVDGTGRVAGRDVYQLTIEPTDANSPLAFARVSVDAETGVPLAVRGEAAGGQTIEVAFTQVDFAAPAGGAFQFSPPADAEILEADPNEPLGGLLPGGLLGDLPLVTPDELPDELPEQLPEGLPEELTREQWDEGRAELSRELPEIAELLDEALR</sequence>
<keyword evidence="2" id="KW-1133">Transmembrane helix</keyword>
<dbReference type="RefSeq" id="WP_122185441.1">
    <property type="nucleotide sequence ID" value="NZ_RFFJ01000135.1"/>
</dbReference>
<evidence type="ECO:0000313" key="3">
    <source>
        <dbReference type="EMBL" id="RMI36682.1"/>
    </source>
</evidence>
<keyword evidence="2" id="KW-0472">Membrane</keyword>
<feature type="compositionally biased region" description="Basic and acidic residues" evidence="1">
    <location>
        <begin position="316"/>
        <end position="329"/>
    </location>
</feature>
<evidence type="ECO:0008006" key="5">
    <source>
        <dbReference type="Google" id="ProtNLM"/>
    </source>
</evidence>
<keyword evidence="2" id="KW-0812">Transmembrane</keyword>
<dbReference type="Gene3D" id="2.50.20.10">
    <property type="entry name" value="Lipoprotein localisation LolA/LolB/LppX"/>
    <property type="match status" value="1"/>
</dbReference>
<name>A0A3M2LGS8_9ACTN</name>
<dbReference type="InterPro" id="IPR052944">
    <property type="entry name" value="Sporulation_related"/>
</dbReference>
<feature type="transmembrane region" description="Helical" evidence="2">
    <location>
        <begin position="12"/>
        <end position="31"/>
    </location>
</feature>
<dbReference type="SUPFAM" id="SSF89392">
    <property type="entry name" value="Prokaryotic lipoproteins and lipoprotein localization factors"/>
    <property type="match status" value="1"/>
</dbReference>
<feature type="region of interest" description="Disordered" evidence="1">
    <location>
        <begin position="297"/>
        <end position="329"/>
    </location>
</feature>
<proteinExistence type="predicted"/>